<keyword evidence="3 5" id="KW-1133">Transmembrane helix</keyword>
<dbReference type="OrthoDB" id="9789677at2"/>
<dbReference type="GO" id="GO:0005384">
    <property type="term" value="F:manganese ion transmembrane transporter activity"/>
    <property type="evidence" value="ECO:0007669"/>
    <property type="project" value="InterPro"/>
</dbReference>
<keyword evidence="4 5" id="KW-0472">Membrane</keyword>
<evidence type="ECO:0000313" key="7">
    <source>
        <dbReference type="Proteomes" id="UP000295367"/>
    </source>
</evidence>
<feature type="transmembrane region" description="Helical" evidence="5">
    <location>
        <begin position="286"/>
        <end position="308"/>
    </location>
</feature>
<evidence type="ECO:0000256" key="2">
    <source>
        <dbReference type="ARBA" id="ARBA00022692"/>
    </source>
</evidence>
<keyword evidence="2 5" id="KW-0812">Transmembrane</keyword>
<organism evidence="6 7">
    <name type="scientific">Sulfurirhabdus autotrophica</name>
    <dbReference type="NCBI Taxonomy" id="1706046"/>
    <lineage>
        <taxon>Bacteria</taxon>
        <taxon>Pseudomonadati</taxon>
        <taxon>Pseudomonadota</taxon>
        <taxon>Betaproteobacteria</taxon>
        <taxon>Nitrosomonadales</taxon>
        <taxon>Sulfuricellaceae</taxon>
        <taxon>Sulfurirhabdus</taxon>
    </lineage>
</organism>
<dbReference type="RefSeq" id="WP_124945163.1">
    <property type="nucleotide sequence ID" value="NZ_BHVT01000009.1"/>
</dbReference>
<keyword evidence="7" id="KW-1185">Reference proteome</keyword>
<feature type="transmembrane region" description="Helical" evidence="5">
    <location>
        <begin position="257"/>
        <end position="280"/>
    </location>
</feature>
<evidence type="ECO:0000256" key="4">
    <source>
        <dbReference type="ARBA" id="ARBA00023136"/>
    </source>
</evidence>
<dbReference type="PANTHER" id="PTHR31851">
    <property type="entry name" value="FE(2+)/MN(2+) TRANSPORTER PCL1"/>
    <property type="match status" value="1"/>
</dbReference>
<sequence>MHELESWKEEKRSAYLYRVVSDVESGTARQVLFLELAKAADEQTELWVKEAAKRGREFPLVLKLDLRTKIVAWLVRKLGVRAMRSVLAAMKVRGMSLYSKAEPGHALPTSLAEVGRRHRGVGGGNLRAAVFGVNDGLVSTASLVLGVAGAAASNAVILLTGIAGLLAGAFSMAAGEYLSVRSQREMFEYQIGLERAELEQYPQEEAAELVLIFKAKGLSQEEADHLAQKIIADPDRALDTLAREELGLNPDELGSPWGAAGFSFASFAAGGAIPILPFLFGSGEKSLFIAIGMTGVALYAVGAVLSLFTGRNAWTGGLRMLLIGSAAGAATYLIGKLLGVSLG</sequence>
<evidence type="ECO:0000313" key="6">
    <source>
        <dbReference type="EMBL" id="TCV86330.1"/>
    </source>
</evidence>
<reference evidence="6 7" key="1">
    <citation type="submission" date="2019-03" db="EMBL/GenBank/DDBJ databases">
        <title>Genomic Encyclopedia of Type Strains, Phase IV (KMG-IV): sequencing the most valuable type-strain genomes for metagenomic binning, comparative biology and taxonomic classification.</title>
        <authorList>
            <person name="Goeker M."/>
        </authorList>
    </citation>
    <scope>NUCLEOTIDE SEQUENCE [LARGE SCALE GENOMIC DNA]</scope>
    <source>
        <strain evidence="6 7">DSM 100309</strain>
    </source>
</reference>
<feature type="transmembrane region" description="Helical" evidence="5">
    <location>
        <begin position="320"/>
        <end position="342"/>
    </location>
</feature>
<evidence type="ECO:0000256" key="3">
    <source>
        <dbReference type="ARBA" id="ARBA00022989"/>
    </source>
</evidence>
<gene>
    <name evidence="6" type="ORF">EDC63_10717</name>
</gene>
<evidence type="ECO:0000256" key="1">
    <source>
        <dbReference type="ARBA" id="ARBA00004127"/>
    </source>
</evidence>
<dbReference type="Pfam" id="PF01988">
    <property type="entry name" value="VIT1"/>
    <property type="match status" value="1"/>
</dbReference>
<accession>A0A4R3Y3M7</accession>
<comment type="caution">
    <text evidence="6">The sequence shown here is derived from an EMBL/GenBank/DDBJ whole genome shotgun (WGS) entry which is preliminary data.</text>
</comment>
<evidence type="ECO:0000256" key="5">
    <source>
        <dbReference type="SAM" id="Phobius"/>
    </source>
</evidence>
<protein>
    <submittedName>
        <fullName evidence="6">VIT1/CCC1 family predicted Fe2+/Mn2+ transporter</fullName>
    </submittedName>
</protein>
<dbReference type="EMBL" id="SMCO01000007">
    <property type="protein sequence ID" value="TCV86330.1"/>
    <property type="molecule type" value="Genomic_DNA"/>
</dbReference>
<name>A0A4R3Y3M7_9PROT</name>
<dbReference type="CDD" id="cd02433">
    <property type="entry name" value="Nodulin-21_like_2"/>
    <property type="match status" value="1"/>
</dbReference>
<dbReference type="InterPro" id="IPR008217">
    <property type="entry name" value="Ccc1_fam"/>
</dbReference>
<dbReference type="AlphaFoldDB" id="A0A4R3Y3M7"/>
<dbReference type="GO" id="GO:0030026">
    <property type="term" value="P:intracellular manganese ion homeostasis"/>
    <property type="evidence" value="ECO:0007669"/>
    <property type="project" value="InterPro"/>
</dbReference>
<proteinExistence type="predicted"/>
<dbReference type="GO" id="GO:0012505">
    <property type="term" value="C:endomembrane system"/>
    <property type="evidence" value="ECO:0007669"/>
    <property type="project" value="UniProtKB-SubCell"/>
</dbReference>
<comment type="subcellular location">
    <subcellularLocation>
        <location evidence="1">Endomembrane system</location>
        <topology evidence="1">Multi-pass membrane protein</topology>
    </subcellularLocation>
</comment>
<dbReference type="Proteomes" id="UP000295367">
    <property type="component" value="Unassembled WGS sequence"/>
</dbReference>